<reference evidence="1 2" key="2">
    <citation type="submission" date="2018-11" db="EMBL/GenBank/DDBJ databases">
        <authorList>
            <consortium name="Pathogen Informatics"/>
        </authorList>
    </citation>
    <scope>NUCLEOTIDE SEQUENCE [LARGE SCALE GENOMIC DNA]</scope>
</reference>
<reference evidence="3" key="1">
    <citation type="submission" date="2016-06" db="UniProtKB">
        <authorList>
            <consortium name="WormBaseParasite"/>
        </authorList>
    </citation>
    <scope>IDENTIFICATION</scope>
</reference>
<gene>
    <name evidence="1" type="ORF">SBAD_LOCUS1249</name>
</gene>
<name>A0A183ICA5_9BILA</name>
<accession>A0A183ICA5</accession>
<evidence type="ECO:0000313" key="1">
    <source>
        <dbReference type="EMBL" id="VDO93715.1"/>
    </source>
</evidence>
<dbReference type="AlphaFoldDB" id="A0A183ICA5"/>
<dbReference type="Proteomes" id="UP000270296">
    <property type="component" value="Unassembled WGS sequence"/>
</dbReference>
<sequence>MIGCFSTSVFSGQFLFFSGSIDARRKVVQTPTGYHRRPAGLIGRIVWVGAALLSTQLKVPCPPSPNPASSRPPFHRAAVSASSAHRFPPSCHNLHEFVWCSFSVIIVLDGRSVNGCQRREPRQAR</sequence>
<dbReference type="WBParaSite" id="SBAD_0000129901-mRNA-1">
    <property type="protein sequence ID" value="SBAD_0000129901-mRNA-1"/>
    <property type="gene ID" value="SBAD_0000129901"/>
</dbReference>
<evidence type="ECO:0000313" key="3">
    <source>
        <dbReference type="WBParaSite" id="SBAD_0000129901-mRNA-1"/>
    </source>
</evidence>
<evidence type="ECO:0000313" key="2">
    <source>
        <dbReference type="Proteomes" id="UP000270296"/>
    </source>
</evidence>
<proteinExistence type="predicted"/>
<organism evidence="3">
    <name type="scientific">Soboliphyme baturini</name>
    <dbReference type="NCBI Taxonomy" id="241478"/>
    <lineage>
        <taxon>Eukaryota</taxon>
        <taxon>Metazoa</taxon>
        <taxon>Ecdysozoa</taxon>
        <taxon>Nematoda</taxon>
        <taxon>Enoplea</taxon>
        <taxon>Dorylaimia</taxon>
        <taxon>Dioctophymatida</taxon>
        <taxon>Dioctophymatoidea</taxon>
        <taxon>Soboliphymatidae</taxon>
        <taxon>Soboliphyme</taxon>
    </lineage>
</organism>
<keyword evidence="2" id="KW-1185">Reference proteome</keyword>
<protein>
    <submittedName>
        <fullName evidence="3">Secreted protein</fullName>
    </submittedName>
</protein>
<dbReference type="EMBL" id="UZAM01006761">
    <property type="protein sequence ID" value="VDO93715.1"/>
    <property type="molecule type" value="Genomic_DNA"/>
</dbReference>